<dbReference type="Gene3D" id="3.40.50.2000">
    <property type="entry name" value="Glycogen Phosphorylase B"/>
    <property type="match status" value="2"/>
</dbReference>
<dbReference type="PANTHER" id="PTHR45947">
    <property type="entry name" value="SULFOQUINOVOSYL TRANSFERASE SQD2"/>
    <property type="match status" value="1"/>
</dbReference>
<dbReference type="GO" id="GO:0016757">
    <property type="term" value="F:glycosyltransferase activity"/>
    <property type="evidence" value="ECO:0007669"/>
    <property type="project" value="InterPro"/>
</dbReference>
<dbReference type="PANTHER" id="PTHR45947:SF3">
    <property type="entry name" value="SULFOQUINOVOSYL TRANSFERASE SQD2"/>
    <property type="match status" value="1"/>
</dbReference>
<accession>L0KUF6</accession>
<dbReference type="CDD" id="cd03794">
    <property type="entry name" value="GT4_WbuB-like"/>
    <property type="match status" value="1"/>
</dbReference>
<evidence type="ECO:0000259" key="2">
    <source>
        <dbReference type="Pfam" id="PF13439"/>
    </source>
</evidence>
<dbReference type="Pfam" id="PF13439">
    <property type="entry name" value="Glyco_transf_4"/>
    <property type="match status" value="1"/>
</dbReference>
<dbReference type="InterPro" id="IPR050194">
    <property type="entry name" value="Glycosyltransferase_grp1"/>
</dbReference>
<evidence type="ECO:0000259" key="1">
    <source>
        <dbReference type="Pfam" id="PF00534"/>
    </source>
</evidence>
<dbReference type="HOGENOM" id="CLU_009583_36_1_2"/>
<dbReference type="InterPro" id="IPR028098">
    <property type="entry name" value="Glyco_trans_4-like_N"/>
</dbReference>
<gene>
    <name evidence="3" type="ordered locus">Metho_0484</name>
</gene>
<evidence type="ECO:0000313" key="4">
    <source>
        <dbReference type="Proteomes" id="UP000010866"/>
    </source>
</evidence>
<dbReference type="STRING" id="867904.Metho_0484"/>
<reference evidence="4" key="1">
    <citation type="submission" date="2012-02" db="EMBL/GenBank/DDBJ databases">
        <title>Complete sequence of chromosome of Methanomethylovorans hollandica DSM 15978.</title>
        <authorList>
            <person name="Lucas S."/>
            <person name="Copeland A."/>
            <person name="Lapidus A."/>
            <person name="Glavina del Rio T."/>
            <person name="Dalin E."/>
            <person name="Tice H."/>
            <person name="Bruce D."/>
            <person name="Goodwin L."/>
            <person name="Pitluck S."/>
            <person name="Peters L."/>
            <person name="Mikhailova N."/>
            <person name="Held B."/>
            <person name="Kyrpides N."/>
            <person name="Mavromatis K."/>
            <person name="Ivanova N."/>
            <person name="Brettin T."/>
            <person name="Detter J.C."/>
            <person name="Han C."/>
            <person name="Larimer F."/>
            <person name="Land M."/>
            <person name="Hauser L."/>
            <person name="Markowitz V."/>
            <person name="Cheng J.-F."/>
            <person name="Hugenholtz P."/>
            <person name="Woyke T."/>
            <person name="Wu D."/>
            <person name="Spring S."/>
            <person name="Schroeder M."/>
            <person name="Brambilla E."/>
            <person name="Klenk H.-P."/>
            <person name="Eisen J.A."/>
        </authorList>
    </citation>
    <scope>NUCLEOTIDE SEQUENCE [LARGE SCALE GENOMIC DNA]</scope>
    <source>
        <strain evidence="4">DSM 15978 / NBRC 107637 / DMS1</strain>
    </source>
</reference>
<keyword evidence="3" id="KW-0808">Transferase</keyword>
<keyword evidence="4" id="KW-1185">Reference proteome</keyword>
<dbReference type="EMBL" id="CP003362">
    <property type="protein sequence ID" value="AGB48751.1"/>
    <property type="molecule type" value="Genomic_DNA"/>
</dbReference>
<dbReference type="Pfam" id="PF00534">
    <property type="entry name" value="Glycos_transf_1"/>
    <property type="match status" value="1"/>
</dbReference>
<dbReference type="InterPro" id="IPR001296">
    <property type="entry name" value="Glyco_trans_1"/>
</dbReference>
<name>L0KUF6_METHD</name>
<proteinExistence type="predicted"/>
<organism evidence="3 4">
    <name type="scientific">Methanomethylovorans hollandica (strain DSM 15978 / NBRC 107637 / DMS1)</name>
    <dbReference type="NCBI Taxonomy" id="867904"/>
    <lineage>
        <taxon>Archaea</taxon>
        <taxon>Methanobacteriati</taxon>
        <taxon>Methanobacteriota</taxon>
        <taxon>Stenosarchaea group</taxon>
        <taxon>Methanomicrobia</taxon>
        <taxon>Methanosarcinales</taxon>
        <taxon>Methanosarcinaceae</taxon>
        <taxon>Methanomethylovorans</taxon>
    </lineage>
</organism>
<dbReference type="KEGG" id="mhz:Metho_0484"/>
<evidence type="ECO:0000313" key="3">
    <source>
        <dbReference type="EMBL" id="AGB48751.1"/>
    </source>
</evidence>
<dbReference type="Proteomes" id="UP000010866">
    <property type="component" value="Chromosome"/>
</dbReference>
<dbReference type="SUPFAM" id="SSF53756">
    <property type="entry name" value="UDP-Glycosyltransferase/glycogen phosphorylase"/>
    <property type="match status" value="1"/>
</dbReference>
<dbReference type="AlphaFoldDB" id="L0KUF6"/>
<sequence length="373" mass="42791">MLTTVHPPFDTRVFYREAQSLVNHGHEVTIIAPHTEVINEIIDGVHIKTIQKPNSKALHFLTMFKIFKEGFKIKCDVFHCHEPGSLLICFILKVLTGNKMVYDAHEYYPELIAENVFFPKVVKKPIHAIVNKGELFLCKFCDYIITVNESLRKRFAQFGNTVVLYNVPSLDLFPLQNVEMEQNTIVYAGYVSRERGLDKLLKSLLDVRKAYPNLFLLVAGYIQDTDEFKIEVKNFIDDNSLNGNVKITGWLPYADIVTNIQKSMAGMILFQPIYYNNIIGLPNKLFEYMACGKPVIASDFPEIRAIVKEANCGLLIDSSNIDDITKAIIWIMNNPKEAQEMGSRGRKSVEKKYNWAEMEKLLFNMYDDISIVQ</sequence>
<feature type="domain" description="Glycosyltransferase subfamily 4-like N-terminal" evidence="2">
    <location>
        <begin position="12"/>
        <end position="166"/>
    </location>
</feature>
<feature type="domain" description="Glycosyl transferase family 1" evidence="1">
    <location>
        <begin position="178"/>
        <end position="347"/>
    </location>
</feature>
<protein>
    <submittedName>
        <fullName evidence="3">Glycosyltransferase</fullName>
    </submittedName>
</protein>